<keyword evidence="4" id="KW-0573">Peptidoglycan synthesis</keyword>
<dbReference type="GO" id="GO:0009252">
    <property type="term" value="P:peptidoglycan biosynthetic process"/>
    <property type="evidence" value="ECO:0007669"/>
    <property type="project" value="UniProtKB-KW"/>
</dbReference>
<evidence type="ECO:0000259" key="7">
    <source>
        <dbReference type="Pfam" id="PF13480"/>
    </source>
</evidence>
<dbReference type="Pfam" id="PF13480">
    <property type="entry name" value="Acetyltransf_6"/>
    <property type="match status" value="1"/>
</dbReference>
<dbReference type="GO" id="GO:0016755">
    <property type="term" value="F:aminoacyltransferase activity"/>
    <property type="evidence" value="ECO:0007669"/>
    <property type="project" value="InterPro"/>
</dbReference>
<comment type="caution">
    <text evidence="8">The sequence shown here is derived from an EMBL/GenBank/DDBJ whole genome shotgun (WGS) entry which is preliminary data.</text>
</comment>
<dbReference type="InterPro" id="IPR016181">
    <property type="entry name" value="Acyl_CoA_acyltransferase"/>
</dbReference>
<accession>A0A2M7W388</accession>
<dbReference type="Gene3D" id="3.40.630.30">
    <property type="match status" value="1"/>
</dbReference>
<gene>
    <name evidence="8" type="ORF">COX64_00705</name>
</gene>
<dbReference type="AlphaFoldDB" id="A0A2M7W388"/>
<evidence type="ECO:0000256" key="1">
    <source>
        <dbReference type="ARBA" id="ARBA00009943"/>
    </source>
</evidence>
<feature type="domain" description="BioF2-like acetyltransferase" evidence="7">
    <location>
        <begin position="158"/>
        <end position="287"/>
    </location>
</feature>
<dbReference type="InterPro" id="IPR038740">
    <property type="entry name" value="BioF2-like_GNAT_dom"/>
</dbReference>
<evidence type="ECO:0000256" key="4">
    <source>
        <dbReference type="ARBA" id="ARBA00022984"/>
    </source>
</evidence>
<keyword evidence="2" id="KW-0808">Transferase</keyword>
<keyword evidence="6" id="KW-0961">Cell wall biogenesis/degradation</keyword>
<dbReference type="GO" id="GO:0008360">
    <property type="term" value="P:regulation of cell shape"/>
    <property type="evidence" value="ECO:0007669"/>
    <property type="project" value="UniProtKB-KW"/>
</dbReference>
<sequence>MAKYVFTPIVEKEYAVLIKKASFTTFYNSPERMKFIAQRNRKSGLYKILDGDSIVALAFYQVIPARSGSFVYFQHSPVFIDTRCSEDLTFWQEFKTFAQQIGTKEQAVYVRITPRAPNKKEIATEILTAGYKRAPVQELDACVTRTLNVQQYSEQNLREDLHGMLERAQKRNLQLGFSSDSTALEDFVSIYRTLSAKKQIDFVPVDYLKDELKTYSENGQLLIASLRDEKDTLFAAASIVIQGNTAWYYWAAISDPGKELGADTLLLHSTLEELKRRKIAILDLWGGSVSKDITEKGLPHPWKNLDNFKQGFGANLTEYLPALDLPVRAPQYLAAVFYQRALMTKRGYPYVPLG</sequence>
<dbReference type="EMBL" id="PFQB01000016">
    <property type="protein sequence ID" value="PJA15459.1"/>
    <property type="molecule type" value="Genomic_DNA"/>
</dbReference>
<dbReference type="InterPro" id="IPR003447">
    <property type="entry name" value="FEMABX"/>
</dbReference>
<name>A0A2M7W388_9BACT</name>
<dbReference type="Proteomes" id="UP000228952">
    <property type="component" value="Unassembled WGS sequence"/>
</dbReference>
<dbReference type="SUPFAM" id="SSF55729">
    <property type="entry name" value="Acyl-CoA N-acyltransferases (Nat)"/>
    <property type="match status" value="1"/>
</dbReference>
<proteinExistence type="inferred from homology"/>
<evidence type="ECO:0000256" key="2">
    <source>
        <dbReference type="ARBA" id="ARBA00022679"/>
    </source>
</evidence>
<reference evidence="9" key="1">
    <citation type="submission" date="2017-09" db="EMBL/GenBank/DDBJ databases">
        <title>Depth-based differentiation of microbial function through sediment-hosted aquifers and enrichment of novel symbionts in the deep terrestrial subsurface.</title>
        <authorList>
            <person name="Probst A.J."/>
            <person name="Ladd B."/>
            <person name="Jarett J.K."/>
            <person name="Geller-Mcgrath D.E."/>
            <person name="Sieber C.M.K."/>
            <person name="Emerson J.B."/>
            <person name="Anantharaman K."/>
            <person name="Thomas B.C."/>
            <person name="Malmstrom R."/>
            <person name="Stieglmeier M."/>
            <person name="Klingl A."/>
            <person name="Woyke T."/>
            <person name="Ryan C.M."/>
            <person name="Banfield J.F."/>
        </authorList>
    </citation>
    <scope>NUCLEOTIDE SEQUENCE [LARGE SCALE GENOMIC DNA]</scope>
</reference>
<evidence type="ECO:0000256" key="5">
    <source>
        <dbReference type="ARBA" id="ARBA00023315"/>
    </source>
</evidence>
<dbReference type="InterPro" id="IPR050644">
    <property type="entry name" value="PG_Glycine_Bridge_Synth"/>
</dbReference>
<evidence type="ECO:0000256" key="3">
    <source>
        <dbReference type="ARBA" id="ARBA00022960"/>
    </source>
</evidence>
<organism evidence="8 9">
    <name type="scientific">Candidatus Dojkabacteria bacterium CG_4_10_14_0_2_um_filter_Dojkabacteria_WS6_41_15</name>
    <dbReference type="NCBI Taxonomy" id="2014249"/>
    <lineage>
        <taxon>Bacteria</taxon>
        <taxon>Candidatus Dojkabacteria</taxon>
    </lineage>
</organism>
<dbReference type="PANTHER" id="PTHR36174:SF1">
    <property type="entry name" value="LIPID II:GLYCINE GLYCYLTRANSFERASE"/>
    <property type="match status" value="1"/>
</dbReference>
<evidence type="ECO:0000256" key="6">
    <source>
        <dbReference type="ARBA" id="ARBA00023316"/>
    </source>
</evidence>
<dbReference type="PROSITE" id="PS51191">
    <property type="entry name" value="FEMABX"/>
    <property type="match status" value="1"/>
</dbReference>
<keyword evidence="5" id="KW-0012">Acyltransferase</keyword>
<evidence type="ECO:0000313" key="8">
    <source>
        <dbReference type="EMBL" id="PJA15459.1"/>
    </source>
</evidence>
<comment type="similarity">
    <text evidence="1">Belongs to the FemABX family.</text>
</comment>
<keyword evidence="3" id="KW-0133">Cell shape</keyword>
<dbReference type="PANTHER" id="PTHR36174">
    <property type="entry name" value="LIPID II:GLYCINE GLYCYLTRANSFERASE"/>
    <property type="match status" value="1"/>
</dbReference>
<protein>
    <recommendedName>
        <fullName evidence="7">BioF2-like acetyltransferase domain-containing protein</fullName>
    </recommendedName>
</protein>
<dbReference type="GO" id="GO:0071555">
    <property type="term" value="P:cell wall organization"/>
    <property type="evidence" value="ECO:0007669"/>
    <property type="project" value="UniProtKB-KW"/>
</dbReference>
<evidence type="ECO:0000313" key="9">
    <source>
        <dbReference type="Proteomes" id="UP000228952"/>
    </source>
</evidence>